<evidence type="ECO:0000256" key="11">
    <source>
        <dbReference type="ARBA" id="ARBA00023170"/>
    </source>
</evidence>
<dbReference type="GO" id="GO:0060170">
    <property type="term" value="C:ciliary membrane"/>
    <property type="evidence" value="ECO:0007669"/>
    <property type="project" value="UniProtKB-SubCell"/>
</dbReference>
<evidence type="ECO:0000256" key="12">
    <source>
        <dbReference type="ARBA" id="ARBA00023180"/>
    </source>
</evidence>
<keyword evidence="3" id="KW-0217">Developmental protein</keyword>
<feature type="transmembrane region" description="Helical" evidence="17">
    <location>
        <begin position="295"/>
        <end position="319"/>
    </location>
</feature>
<evidence type="ECO:0000256" key="17">
    <source>
        <dbReference type="SAM" id="Phobius"/>
    </source>
</evidence>
<keyword evidence="10" id="KW-1015">Disulfide bond</keyword>
<keyword evidence="14" id="KW-0966">Cell projection</keyword>
<keyword evidence="7 15" id="KW-0297">G-protein coupled receptor</keyword>
<dbReference type="Gene3D" id="1.20.1070.10">
    <property type="entry name" value="Rhodopsin 7-helix transmembrane proteins"/>
    <property type="match status" value="1"/>
</dbReference>
<dbReference type="Pfam" id="PF00001">
    <property type="entry name" value="7tm_1"/>
    <property type="match status" value="1"/>
</dbReference>
<protein>
    <recommendedName>
        <fullName evidence="18">G-protein coupled receptors family 1 profile domain-containing protein</fullName>
    </recommendedName>
</protein>
<dbReference type="SUPFAM" id="SSF81321">
    <property type="entry name" value="Family A G protein-coupled receptor-like"/>
    <property type="match status" value="1"/>
</dbReference>
<feature type="transmembrane region" description="Helical" evidence="17">
    <location>
        <begin position="331"/>
        <end position="354"/>
    </location>
</feature>
<feature type="transmembrane region" description="Helical" evidence="17">
    <location>
        <begin position="80"/>
        <end position="105"/>
    </location>
</feature>
<evidence type="ECO:0000256" key="4">
    <source>
        <dbReference type="ARBA" id="ARBA00022475"/>
    </source>
</evidence>
<evidence type="ECO:0000256" key="9">
    <source>
        <dbReference type="ARBA" id="ARBA00023136"/>
    </source>
</evidence>
<dbReference type="InterPro" id="IPR017452">
    <property type="entry name" value="GPCR_Rhodpsn_7TM"/>
</dbReference>
<comment type="similarity">
    <text evidence="15">Belongs to the G-protein coupled receptor 1 family.</text>
</comment>
<dbReference type="PRINTS" id="PR00237">
    <property type="entry name" value="GPCRRHODOPSN"/>
</dbReference>
<gene>
    <name evidence="19" type="ORF">SNE40_003366</name>
</gene>
<dbReference type="PANTHER" id="PTHR22752:SF10">
    <property type="entry name" value="G-PROTEIN COUPLED RECEPTOR 161"/>
    <property type="match status" value="1"/>
</dbReference>
<dbReference type="InterPro" id="IPR000276">
    <property type="entry name" value="GPCR_Rhodpsn"/>
</dbReference>
<evidence type="ECO:0000256" key="16">
    <source>
        <dbReference type="SAM" id="MobiDB-lite"/>
    </source>
</evidence>
<evidence type="ECO:0000256" key="5">
    <source>
        <dbReference type="ARBA" id="ARBA00022692"/>
    </source>
</evidence>
<reference evidence="19 20" key="1">
    <citation type="submission" date="2024-01" db="EMBL/GenBank/DDBJ databases">
        <title>The genome of the rayed Mediterranean limpet Patella caerulea (Linnaeus, 1758).</title>
        <authorList>
            <person name="Anh-Thu Weber A."/>
            <person name="Halstead-Nussloch G."/>
        </authorList>
    </citation>
    <scope>NUCLEOTIDE SEQUENCE [LARGE SCALE GENOMIC DNA]</scope>
    <source>
        <strain evidence="19">AATW-2023a</strain>
        <tissue evidence="19">Whole specimen</tissue>
    </source>
</reference>
<dbReference type="GO" id="GO:0004930">
    <property type="term" value="F:G protein-coupled receptor activity"/>
    <property type="evidence" value="ECO:0007669"/>
    <property type="project" value="UniProtKB-KW"/>
</dbReference>
<sequence length="422" mass="46807">MIRVSETTVQVMETVTCNNSAGKILGTAVCKMPEPEVTTTEISLMSVFLGIVILASIIGNILVFVVFIKKRCLLTISNRFVLNLSVCNSFNIVLVMPCVLVSLIAKQWVLGDAWCQITGFIMNVVFGASTLTLLVISIDRYCAVVTPLHYSLLVTSQRCYLMIAGVWMVAIVSSLPPLVGWNRMEFQKNKMICTVKWSSEDTVDRYYTLFLVTVCFVLPLLGMLFAYTVIFRAARTNNERTRRSSIVPSTASDDSVQSPLKNGRRRSSTASILARRVSSSGRLGSLLLRREEWKAAVTSFLIVFTFITSWLPYFIVIVLESLLSKATIQHPAVGITSIILAMASCAVNPFVYVFRSKRLREEIKCILLNRRTKVQLISINRTGSDLTRPPVLVNPEKPLHVSATSTTLTSLASNPSNASFHS</sequence>
<dbReference type="Proteomes" id="UP001347796">
    <property type="component" value="Unassembled WGS sequence"/>
</dbReference>
<keyword evidence="20" id="KW-1185">Reference proteome</keyword>
<evidence type="ECO:0000256" key="1">
    <source>
        <dbReference type="ARBA" id="ARBA00004309"/>
    </source>
</evidence>
<comment type="caution">
    <text evidence="19">The sequence shown here is derived from an EMBL/GenBank/DDBJ whole genome shotgun (WGS) entry which is preliminary data.</text>
</comment>
<keyword evidence="9 17" id="KW-0472">Membrane</keyword>
<feature type="transmembrane region" description="Helical" evidence="17">
    <location>
        <begin position="117"/>
        <end position="138"/>
    </location>
</feature>
<feature type="transmembrane region" description="Helical" evidence="17">
    <location>
        <begin position="159"/>
        <end position="179"/>
    </location>
</feature>
<feature type="transmembrane region" description="Helical" evidence="17">
    <location>
        <begin position="42"/>
        <end position="68"/>
    </location>
</feature>
<organism evidence="19 20">
    <name type="scientific">Patella caerulea</name>
    <name type="common">Rayed Mediterranean limpet</name>
    <dbReference type="NCBI Taxonomy" id="87958"/>
    <lineage>
        <taxon>Eukaryota</taxon>
        <taxon>Metazoa</taxon>
        <taxon>Spiralia</taxon>
        <taxon>Lophotrochozoa</taxon>
        <taxon>Mollusca</taxon>
        <taxon>Gastropoda</taxon>
        <taxon>Patellogastropoda</taxon>
        <taxon>Patelloidea</taxon>
        <taxon>Patellidae</taxon>
        <taxon>Patella</taxon>
    </lineage>
</organism>
<dbReference type="CDD" id="cd00637">
    <property type="entry name" value="7tm_classA_rhodopsin-like"/>
    <property type="match status" value="1"/>
</dbReference>
<evidence type="ECO:0000256" key="14">
    <source>
        <dbReference type="ARBA" id="ARBA00023273"/>
    </source>
</evidence>
<keyword evidence="5 15" id="KW-0812">Transmembrane</keyword>
<name>A0AAN8Q0T3_PATCE</name>
<dbReference type="GO" id="GO:0005768">
    <property type="term" value="C:endosome"/>
    <property type="evidence" value="ECO:0007669"/>
    <property type="project" value="TreeGrafter"/>
</dbReference>
<evidence type="ECO:0000256" key="3">
    <source>
        <dbReference type="ARBA" id="ARBA00022473"/>
    </source>
</evidence>
<keyword evidence="6 17" id="KW-1133">Transmembrane helix</keyword>
<feature type="transmembrane region" description="Helical" evidence="17">
    <location>
        <begin position="206"/>
        <end position="234"/>
    </location>
</feature>
<accession>A0AAN8Q0T3</accession>
<feature type="domain" description="G-protein coupled receptors family 1 profile" evidence="18">
    <location>
        <begin position="59"/>
        <end position="352"/>
    </location>
</feature>
<keyword evidence="8" id="KW-0969">Cilium</keyword>
<evidence type="ECO:0000313" key="19">
    <source>
        <dbReference type="EMBL" id="KAK6191764.1"/>
    </source>
</evidence>
<evidence type="ECO:0000256" key="13">
    <source>
        <dbReference type="ARBA" id="ARBA00023224"/>
    </source>
</evidence>
<feature type="compositionally biased region" description="Polar residues" evidence="16">
    <location>
        <begin position="246"/>
        <end position="260"/>
    </location>
</feature>
<dbReference type="EMBL" id="JAZGQO010000002">
    <property type="protein sequence ID" value="KAK6191764.1"/>
    <property type="molecule type" value="Genomic_DNA"/>
</dbReference>
<dbReference type="SMART" id="SM01381">
    <property type="entry name" value="7TM_GPCR_Srsx"/>
    <property type="match status" value="1"/>
</dbReference>
<evidence type="ECO:0000256" key="10">
    <source>
        <dbReference type="ARBA" id="ARBA00023157"/>
    </source>
</evidence>
<keyword evidence="12" id="KW-0325">Glycoprotein</keyword>
<evidence type="ECO:0000256" key="7">
    <source>
        <dbReference type="ARBA" id="ARBA00023040"/>
    </source>
</evidence>
<keyword evidence="4" id="KW-1003">Cell membrane</keyword>
<keyword evidence="11 15" id="KW-0675">Receptor</keyword>
<evidence type="ECO:0000256" key="2">
    <source>
        <dbReference type="ARBA" id="ARBA00004651"/>
    </source>
</evidence>
<feature type="region of interest" description="Disordered" evidence="16">
    <location>
        <begin position="242"/>
        <end position="269"/>
    </location>
</feature>
<evidence type="ECO:0000256" key="8">
    <source>
        <dbReference type="ARBA" id="ARBA00023069"/>
    </source>
</evidence>
<evidence type="ECO:0000256" key="6">
    <source>
        <dbReference type="ARBA" id="ARBA00022989"/>
    </source>
</evidence>
<dbReference type="PROSITE" id="PS00237">
    <property type="entry name" value="G_PROTEIN_RECEP_F1_1"/>
    <property type="match status" value="1"/>
</dbReference>
<keyword evidence="13 15" id="KW-0807">Transducer</keyword>
<dbReference type="PANTHER" id="PTHR22752">
    <property type="entry name" value="G PROTEIN-COUPLED RECEPTOR"/>
    <property type="match status" value="1"/>
</dbReference>
<dbReference type="AlphaFoldDB" id="A0AAN8Q0T3"/>
<dbReference type="PROSITE" id="PS50262">
    <property type="entry name" value="G_PROTEIN_RECEP_F1_2"/>
    <property type="match status" value="1"/>
</dbReference>
<proteinExistence type="inferred from homology"/>
<evidence type="ECO:0000259" key="18">
    <source>
        <dbReference type="PROSITE" id="PS50262"/>
    </source>
</evidence>
<evidence type="ECO:0000313" key="20">
    <source>
        <dbReference type="Proteomes" id="UP001347796"/>
    </source>
</evidence>
<comment type="subcellular location">
    <subcellularLocation>
        <location evidence="2">Cell membrane</location>
        <topology evidence="2">Multi-pass membrane protein</topology>
    </subcellularLocation>
    <subcellularLocation>
        <location evidence="1">Cell projection</location>
        <location evidence="1">Cilium membrane</location>
    </subcellularLocation>
</comment>
<evidence type="ECO:0000256" key="15">
    <source>
        <dbReference type="RuleBase" id="RU000688"/>
    </source>
</evidence>